<comment type="function">
    <text evidence="9">Involved in maceration and soft-rotting of plant tissue.</text>
</comment>
<evidence type="ECO:0000256" key="4">
    <source>
        <dbReference type="ARBA" id="ARBA00022729"/>
    </source>
</evidence>
<evidence type="ECO:0000313" key="12">
    <source>
        <dbReference type="EMBL" id="KAK8087308.1"/>
    </source>
</evidence>
<evidence type="ECO:0000313" key="13">
    <source>
        <dbReference type="Proteomes" id="UP001480595"/>
    </source>
</evidence>
<comment type="subcellular location">
    <subcellularLocation>
        <location evidence="9">Secreted</location>
    </subcellularLocation>
</comment>
<keyword evidence="6 9" id="KW-0063">Aspartyl esterase</keyword>
<organism evidence="12 13">
    <name type="scientific">Apiospora phragmitis</name>
    <dbReference type="NCBI Taxonomy" id="2905665"/>
    <lineage>
        <taxon>Eukaryota</taxon>
        <taxon>Fungi</taxon>
        <taxon>Dikarya</taxon>
        <taxon>Ascomycota</taxon>
        <taxon>Pezizomycotina</taxon>
        <taxon>Sordariomycetes</taxon>
        <taxon>Xylariomycetidae</taxon>
        <taxon>Amphisphaeriales</taxon>
        <taxon>Apiosporaceae</taxon>
        <taxon>Apiospora</taxon>
    </lineage>
</organism>
<evidence type="ECO:0000256" key="2">
    <source>
        <dbReference type="ARBA" id="ARBA00008891"/>
    </source>
</evidence>
<accession>A0ABR1WVW9</accession>
<evidence type="ECO:0000256" key="9">
    <source>
        <dbReference type="RuleBase" id="RU000589"/>
    </source>
</evidence>
<dbReference type="PANTHER" id="PTHR31321">
    <property type="entry name" value="ACYL-COA THIOESTER HYDROLASE YBHC-RELATED"/>
    <property type="match status" value="1"/>
</dbReference>
<keyword evidence="9" id="KW-0964">Secreted</keyword>
<dbReference type="Proteomes" id="UP001480595">
    <property type="component" value="Unassembled WGS sequence"/>
</dbReference>
<keyword evidence="13" id="KW-1185">Reference proteome</keyword>
<comment type="caution">
    <text evidence="12">The sequence shown here is derived from an EMBL/GenBank/DDBJ whole genome shotgun (WGS) entry which is preliminary data.</text>
</comment>
<feature type="chain" id="PRO_5044964706" description="Pectinesterase" evidence="9">
    <location>
        <begin position="20"/>
        <end position="396"/>
    </location>
</feature>
<keyword evidence="9" id="KW-0961">Cell wall biogenesis/degradation</keyword>
<evidence type="ECO:0000256" key="7">
    <source>
        <dbReference type="ARBA" id="ARBA00047928"/>
    </source>
</evidence>
<dbReference type="Gene3D" id="2.160.20.10">
    <property type="entry name" value="Single-stranded right-handed beta-helix, Pectin lyase-like"/>
    <property type="match status" value="1"/>
</dbReference>
<feature type="region of interest" description="Disordered" evidence="10">
    <location>
        <begin position="327"/>
        <end position="357"/>
    </location>
</feature>
<comment type="catalytic activity">
    <reaction evidence="7 9">
        <text>[(1-&gt;4)-alpha-D-galacturonosyl methyl ester](n) + n H2O = [(1-&gt;4)-alpha-D-galacturonosyl](n) + n methanol + n H(+)</text>
        <dbReference type="Rhea" id="RHEA:22380"/>
        <dbReference type="Rhea" id="RHEA-COMP:14570"/>
        <dbReference type="Rhea" id="RHEA-COMP:14573"/>
        <dbReference type="ChEBI" id="CHEBI:15377"/>
        <dbReference type="ChEBI" id="CHEBI:15378"/>
        <dbReference type="ChEBI" id="CHEBI:17790"/>
        <dbReference type="ChEBI" id="CHEBI:140522"/>
        <dbReference type="ChEBI" id="CHEBI:140523"/>
        <dbReference type="EC" id="3.1.1.11"/>
    </reaction>
</comment>
<feature type="signal peptide" evidence="9">
    <location>
        <begin position="1"/>
        <end position="19"/>
    </location>
</feature>
<dbReference type="RefSeq" id="XP_066721832.1">
    <property type="nucleotide sequence ID" value="XM_066853691.1"/>
</dbReference>
<evidence type="ECO:0000256" key="8">
    <source>
        <dbReference type="PROSITE-ProRule" id="PRU10040"/>
    </source>
</evidence>
<dbReference type="SUPFAM" id="SSF51126">
    <property type="entry name" value="Pectin lyase-like"/>
    <property type="match status" value="1"/>
</dbReference>
<dbReference type="SUPFAM" id="SSF57180">
    <property type="entry name" value="Cellulose-binding domain"/>
    <property type="match status" value="1"/>
</dbReference>
<dbReference type="PROSITE" id="PS00503">
    <property type="entry name" value="PECTINESTERASE_2"/>
    <property type="match status" value="1"/>
</dbReference>
<proteinExistence type="inferred from homology"/>
<dbReference type="InterPro" id="IPR011050">
    <property type="entry name" value="Pectin_lyase_fold/virulence"/>
</dbReference>
<dbReference type="PROSITE" id="PS51164">
    <property type="entry name" value="CBM1_2"/>
    <property type="match status" value="1"/>
</dbReference>
<evidence type="ECO:0000256" key="3">
    <source>
        <dbReference type="ARBA" id="ARBA00013229"/>
    </source>
</evidence>
<gene>
    <name evidence="12" type="ORF">PG994_002282</name>
</gene>
<sequence>MKIFTATFFLAGAATVVLAASRTSPPSGCLHVAKAGGQYTSVQAALDALSTSSTADQCVFVDQGTYTEQVFVAKRNARLTIYGYTTDTGSYAGNKATVTFNKDAKAAGTTTRAARCGWRLPTSRSTISTWSTLGSQAIALSAQASSGYYGCSFYGFQDTLLSNKGSQYYRNCMITGATDFIFGQDATSWFEQCDIRVRNGGYYITANGRDSVSNPSYYVFNKCDIRAASGESVGAGSYYLGRPWRTYSRVVFQNTAMTNVINGAGWHVWDGDQGLGNIYYGEYANTGAGASGSRVGWSKRLSSSVSISSVLGGSYETQPWYDGAYPGATADEPLPASTTTTTAKTTGTNASTDTPGNGGGDCAASYGQCGGKGFSGPFCCSSGACKVSNDWYSQCV</sequence>
<comment type="pathway">
    <text evidence="1 9">Glycan metabolism; pectin degradation; 2-dehydro-3-deoxy-D-gluconate from pectin: step 1/5.</text>
</comment>
<reference evidence="12 13" key="1">
    <citation type="submission" date="2023-01" db="EMBL/GenBank/DDBJ databases">
        <title>Analysis of 21 Apiospora genomes using comparative genomics revels a genus with tremendous synthesis potential of carbohydrate active enzymes and secondary metabolites.</title>
        <authorList>
            <person name="Sorensen T."/>
        </authorList>
    </citation>
    <scope>NUCLEOTIDE SEQUENCE [LARGE SCALE GENOMIC DNA]</scope>
    <source>
        <strain evidence="12 13">CBS 135458</strain>
    </source>
</reference>
<dbReference type="GeneID" id="92086754"/>
<dbReference type="PANTHER" id="PTHR31321:SF127">
    <property type="entry name" value="PECTINESTERASE"/>
    <property type="match status" value="1"/>
</dbReference>
<name>A0ABR1WVW9_9PEZI</name>
<evidence type="ECO:0000259" key="11">
    <source>
        <dbReference type="PROSITE" id="PS51164"/>
    </source>
</evidence>
<evidence type="ECO:0000256" key="6">
    <source>
        <dbReference type="ARBA" id="ARBA00023085"/>
    </source>
</evidence>
<feature type="compositionally biased region" description="Low complexity" evidence="10">
    <location>
        <begin position="336"/>
        <end position="354"/>
    </location>
</feature>
<dbReference type="Pfam" id="PF00734">
    <property type="entry name" value="CBM_1"/>
    <property type="match status" value="1"/>
</dbReference>
<dbReference type="InterPro" id="IPR000254">
    <property type="entry name" value="CBD"/>
</dbReference>
<feature type="active site" evidence="8">
    <location>
        <position position="179"/>
    </location>
</feature>
<dbReference type="EMBL" id="JAQQWL010000002">
    <property type="protein sequence ID" value="KAK8087308.1"/>
    <property type="molecule type" value="Genomic_DNA"/>
</dbReference>
<keyword evidence="5 9" id="KW-0378">Hydrolase</keyword>
<dbReference type="Pfam" id="PF01095">
    <property type="entry name" value="Pectinesterase"/>
    <property type="match status" value="1"/>
</dbReference>
<protein>
    <recommendedName>
        <fullName evidence="3 9">Pectinesterase</fullName>
        <ecNumber evidence="3 9">3.1.1.11</ecNumber>
    </recommendedName>
</protein>
<dbReference type="InterPro" id="IPR000070">
    <property type="entry name" value="Pectinesterase_cat"/>
</dbReference>
<evidence type="ECO:0000256" key="5">
    <source>
        <dbReference type="ARBA" id="ARBA00022801"/>
    </source>
</evidence>
<dbReference type="PROSITE" id="PS00562">
    <property type="entry name" value="CBM1_1"/>
    <property type="match status" value="1"/>
</dbReference>
<dbReference type="InterPro" id="IPR035971">
    <property type="entry name" value="CBD_sf"/>
</dbReference>
<feature type="domain" description="CBM1" evidence="11">
    <location>
        <begin position="361"/>
        <end position="396"/>
    </location>
</feature>
<dbReference type="EC" id="3.1.1.11" evidence="3 9"/>
<keyword evidence="4 9" id="KW-0732">Signal</keyword>
<comment type="similarity">
    <text evidence="2">Belongs to the pectinesterase family.</text>
</comment>
<dbReference type="SMART" id="SM00236">
    <property type="entry name" value="fCBD"/>
    <property type="match status" value="1"/>
</dbReference>
<dbReference type="InterPro" id="IPR033131">
    <property type="entry name" value="Pectinesterase_Asp_AS"/>
</dbReference>
<dbReference type="InterPro" id="IPR012334">
    <property type="entry name" value="Pectin_lyas_fold"/>
</dbReference>
<evidence type="ECO:0000256" key="10">
    <source>
        <dbReference type="SAM" id="MobiDB-lite"/>
    </source>
</evidence>
<evidence type="ECO:0000256" key="1">
    <source>
        <dbReference type="ARBA" id="ARBA00005184"/>
    </source>
</evidence>